<evidence type="ECO:0000313" key="3">
    <source>
        <dbReference type="Proteomes" id="UP000266313"/>
    </source>
</evidence>
<dbReference type="OrthoDB" id="34589at2"/>
<proteinExistence type="predicted"/>
<dbReference type="Gene3D" id="3.30.565.60">
    <property type="match status" value="1"/>
</dbReference>
<dbReference type="EMBL" id="AP017928">
    <property type="protein sequence ID" value="BBA35659.1"/>
    <property type="molecule type" value="Genomic_DNA"/>
</dbReference>
<dbReference type="InterPro" id="IPR038475">
    <property type="entry name" value="RecG_C_sf"/>
</dbReference>
<dbReference type="Pfam" id="PF04326">
    <property type="entry name" value="SLFN_AlbA_2"/>
    <property type="match status" value="1"/>
</dbReference>
<dbReference type="KEGG" id="mmai:sS8_3722"/>
<feature type="domain" description="Schlafen AlbA-2" evidence="1">
    <location>
        <begin position="15"/>
        <end position="128"/>
    </location>
</feature>
<dbReference type="AlphaFoldDB" id="A0A250L0T7"/>
<evidence type="ECO:0000313" key="2">
    <source>
        <dbReference type="EMBL" id="BBA35659.1"/>
    </source>
</evidence>
<dbReference type="PANTHER" id="PTHR30595">
    <property type="entry name" value="GLPR-RELATED TRANSCRIPTIONAL REPRESSOR"/>
    <property type="match status" value="1"/>
</dbReference>
<evidence type="ECO:0000259" key="1">
    <source>
        <dbReference type="Pfam" id="PF04326"/>
    </source>
</evidence>
<dbReference type="InterPro" id="IPR007421">
    <property type="entry name" value="Schlafen_AlbA_2_dom"/>
</dbReference>
<gene>
    <name evidence="2" type="ORF">sS8_3722</name>
</gene>
<dbReference type="RefSeq" id="WP_119630962.1">
    <property type="nucleotide sequence ID" value="NZ_AP017928.1"/>
</dbReference>
<dbReference type="Proteomes" id="UP000266313">
    <property type="component" value="Chromosome"/>
</dbReference>
<organism evidence="2 3">
    <name type="scientific">Methylocaldum marinum</name>
    <dbReference type="NCBI Taxonomy" id="1432792"/>
    <lineage>
        <taxon>Bacteria</taxon>
        <taxon>Pseudomonadati</taxon>
        <taxon>Pseudomonadota</taxon>
        <taxon>Gammaproteobacteria</taxon>
        <taxon>Methylococcales</taxon>
        <taxon>Methylococcaceae</taxon>
        <taxon>Methylocaldum</taxon>
    </lineage>
</organism>
<dbReference type="InterPro" id="IPR038461">
    <property type="entry name" value="Schlafen_AlbA_2_dom_sf"/>
</dbReference>
<dbReference type="Pfam" id="PF13749">
    <property type="entry name" value="HATPase_c_4"/>
    <property type="match status" value="1"/>
</dbReference>
<name>A0A250L0T7_9GAMM</name>
<accession>A0A250L0T7</accession>
<dbReference type="Gene3D" id="3.30.950.30">
    <property type="entry name" value="Schlafen, AAA domain"/>
    <property type="match status" value="1"/>
</dbReference>
<protein>
    <submittedName>
        <fullName evidence="2">Transcriptional regulator</fullName>
    </submittedName>
</protein>
<keyword evidence="3" id="KW-1185">Reference proteome</keyword>
<sequence length="395" mass="44281">MLSQDELLALLSDLESDRIERTRSTSDADKFGQAICAFANDLPGHRRPGYLLVGVNDDGTPSGLTVTDELLKNLGAIRSDGNVLPQPAMNVFKVALQGGDVAVVEVLPSDLPPVRYKGRVYIRVGPRKGVANEQEERLLFERRTALARSFDARPCLEARLNDIALGQFDAYRRETIDPETVLANHRPIEHQLAALRLFDTERHCPTHAGILLFGKNPRFYLPGAYVQYLKLPGTDLTDVPEDQAEISGDLHAILHELESRVRLLIQTRLHTVGGFEEKLVPDYPEWALRELLMNAVMHRNYESNTPIRFYWFSGHVEILSPGGLYGEATPENFPTRNSYRNPIIAEAMKSLGFVNRFGYGVQRAQALLAQNGNPPAQFDFSDPHTVLVKVYRRAT</sequence>
<reference evidence="2 3" key="1">
    <citation type="submission" date="2016-12" db="EMBL/GenBank/DDBJ databases">
        <title>Genome sequencing of Methylocaldum marinum.</title>
        <authorList>
            <person name="Takeuchi M."/>
            <person name="Kamagata Y."/>
            <person name="Hiraoka S."/>
            <person name="Oshima K."/>
            <person name="Hattori M."/>
            <person name="Iwasaki W."/>
        </authorList>
    </citation>
    <scope>NUCLEOTIDE SEQUENCE [LARGE SCALE GENOMIC DNA]</scope>
    <source>
        <strain evidence="2 3">S8</strain>
    </source>
</reference>
<dbReference type="PANTHER" id="PTHR30595:SF6">
    <property type="entry name" value="SCHLAFEN ALBA-2 DOMAIN-CONTAINING PROTEIN"/>
    <property type="match status" value="1"/>
</dbReference>